<dbReference type="PANTHER" id="PTHR31750:SF4">
    <property type="entry name" value="LP06106P"/>
    <property type="match status" value="1"/>
</dbReference>
<feature type="domain" description="Staygreen protein" evidence="2">
    <location>
        <begin position="3"/>
        <end position="148"/>
    </location>
</feature>
<dbReference type="AlphaFoldDB" id="A0A9X4B101"/>
<organism evidence="3 4">
    <name type="scientific">Clostridium tertium</name>
    <dbReference type="NCBI Taxonomy" id="1559"/>
    <lineage>
        <taxon>Bacteria</taxon>
        <taxon>Bacillati</taxon>
        <taxon>Bacillota</taxon>
        <taxon>Clostridia</taxon>
        <taxon>Eubacteriales</taxon>
        <taxon>Clostridiaceae</taxon>
        <taxon>Clostridium</taxon>
    </lineage>
</organism>
<evidence type="ECO:0000313" key="4">
    <source>
        <dbReference type="Proteomes" id="UP001141183"/>
    </source>
</evidence>
<dbReference type="Proteomes" id="UP001141183">
    <property type="component" value="Unassembled WGS sequence"/>
</dbReference>
<proteinExistence type="predicted"/>
<dbReference type="Pfam" id="PF13027">
    <property type="entry name" value="DUF3888"/>
    <property type="match status" value="1"/>
</dbReference>
<dbReference type="PANTHER" id="PTHR31750">
    <property type="entry name" value="PROTEIN STAY-GREEN 1, CHLOROPLASTIC-RELATED"/>
    <property type="match status" value="1"/>
</dbReference>
<gene>
    <name evidence="3" type="ORF">NE398_14065</name>
</gene>
<reference evidence="3" key="1">
    <citation type="submission" date="2022-05" db="EMBL/GenBank/DDBJ databases">
        <title>Draft genome sequence of Clostridium tertium strain CP3 isolated from Peru.</title>
        <authorList>
            <person name="Hurtado R."/>
            <person name="Lima L."/>
            <person name="Sousa T."/>
            <person name="Jaiswal A.K."/>
            <person name="Tiwari S."/>
            <person name="Maturrano L."/>
            <person name="Brenig B."/>
            <person name="Azevedo V."/>
        </authorList>
    </citation>
    <scope>NUCLEOTIDE SEQUENCE</scope>
    <source>
        <strain evidence="3">CP3</strain>
    </source>
</reference>
<dbReference type="EMBL" id="JAMRYU010000014">
    <property type="protein sequence ID" value="MDC4241280.1"/>
    <property type="molecule type" value="Genomic_DNA"/>
</dbReference>
<evidence type="ECO:0000313" key="3">
    <source>
        <dbReference type="EMBL" id="MDC4241280.1"/>
    </source>
</evidence>
<comment type="caution">
    <text evidence="3">The sequence shown here is derived from an EMBL/GenBank/DDBJ whole genome shotgun (WGS) entry which is preliminary data.</text>
</comment>
<name>A0A9X4B101_9CLOT</name>
<dbReference type="InterPro" id="IPR024984">
    <property type="entry name" value="DUF3888"/>
</dbReference>
<accession>A0A9X4B101</accession>
<dbReference type="Pfam" id="PF12638">
    <property type="entry name" value="Staygreen"/>
    <property type="match status" value="1"/>
</dbReference>
<evidence type="ECO:0000256" key="1">
    <source>
        <dbReference type="ARBA" id="ARBA00022946"/>
    </source>
</evidence>
<protein>
    <submittedName>
        <fullName evidence="3">DUF3888 domain-containing protein</fullName>
    </submittedName>
</protein>
<dbReference type="InterPro" id="IPR024438">
    <property type="entry name" value="Staygreen"/>
</dbReference>
<sequence>MNKLDPNKLIIDFKKGISQDGPISPRNYTVTHSDDTGDILITVAKDYNKDHVTDKRDEVYGRWCENGNNYVLCLYLNVDGNERDKNKVIQRNRIFRDALPLIITAIRQADLGLIKKHTKLNESDIFVKFNSRFDEFYKVENWGKLKNYKYIEDDCDEYELKSPEEGGLMEQTRSAILRKKKFKISMEEGVILNLLNPYIENQLCIAYGKNIRYCIQKCEIIDIDEIKSLDGCGRIYEVSLSVKINIKSKIREVSMDFIIKPNGVIIKRTEE</sequence>
<keyword evidence="4" id="KW-1185">Reference proteome</keyword>
<evidence type="ECO:0000259" key="2">
    <source>
        <dbReference type="Pfam" id="PF12638"/>
    </source>
</evidence>
<dbReference type="RefSeq" id="WP_097034404.1">
    <property type="nucleotide sequence ID" value="NZ_CAXSLY010000017.1"/>
</dbReference>
<keyword evidence="1" id="KW-0809">Transit peptide</keyword>